<dbReference type="Gene3D" id="1.10.10.10">
    <property type="entry name" value="Winged helix-like DNA-binding domain superfamily/Winged helix DNA-binding domain"/>
    <property type="match status" value="1"/>
</dbReference>
<evidence type="ECO:0000256" key="4">
    <source>
        <dbReference type="ARBA" id="ARBA00023163"/>
    </source>
</evidence>
<dbReference type="InterPro" id="IPR050118">
    <property type="entry name" value="Pur/Pyrimidine_PRTase"/>
</dbReference>
<dbReference type="Pfam" id="PF00156">
    <property type="entry name" value="Pribosyltran"/>
    <property type="match status" value="1"/>
</dbReference>
<dbReference type="PANTHER" id="PTHR43864:SF2">
    <property type="entry name" value="PUR OPERON REPRESSOR"/>
    <property type="match status" value="1"/>
</dbReference>
<feature type="domain" description="Bacterial purine repressor N-terminal" evidence="7">
    <location>
        <begin position="2"/>
        <end position="69"/>
    </location>
</feature>
<evidence type="ECO:0000256" key="5">
    <source>
        <dbReference type="ARBA" id="ARBA00049656"/>
    </source>
</evidence>
<sequence>MQRSERFIRLTKWLVDRPNVPLSLSELSSRLNTAKSSLSEDMARIRAVLEAEGEGTVTSLHGMAGGVKYQAGVSRARREAFCADMVRRLSDPSRILPGGFLYMSDLLGDPDVLDTVGQLFASRFENVGVNVVVTVETKGITLAAATARYLHVPLAIVRREQRVTEGAALGIHYISGSERRIQTMSLSKRAMPASARAVIVDDFMRAGATAKAVENLLSEFSAEVAGTAVFTATAEPARKLVSDYTALFELGAIAEGQPVDVRVDRAWFEPDVHPASAAVEPPNAVDHSKNV</sequence>
<evidence type="ECO:0000256" key="3">
    <source>
        <dbReference type="ARBA" id="ARBA00023125"/>
    </source>
</evidence>
<keyword evidence="2" id="KW-0805">Transcription regulation</keyword>
<dbReference type="SUPFAM" id="SSF46785">
    <property type="entry name" value="Winged helix' DNA-binding domain"/>
    <property type="match status" value="1"/>
</dbReference>
<dbReference type="InterPro" id="IPR029057">
    <property type="entry name" value="PRTase-like"/>
</dbReference>
<dbReference type="InterPro" id="IPR000836">
    <property type="entry name" value="PRTase_dom"/>
</dbReference>
<dbReference type="PANTHER" id="PTHR43864">
    <property type="entry name" value="HYPOXANTHINE/GUANINE PHOSPHORIBOSYLTRANSFERASE"/>
    <property type="match status" value="1"/>
</dbReference>
<evidence type="ECO:0000256" key="2">
    <source>
        <dbReference type="ARBA" id="ARBA00023015"/>
    </source>
</evidence>
<dbReference type="NCBIfam" id="TIGR01743">
    <property type="entry name" value="purR_Bsub"/>
    <property type="match status" value="1"/>
</dbReference>
<dbReference type="SUPFAM" id="SSF53271">
    <property type="entry name" value="PRTase-like"/>
    <property type="match status" value="1"/>
</dbReference>
<protein>
    <submittedName>
        <fullName evidence="8">Purine operon repressor</fullName>
    </submittedName>
</protein>
<name>A0ABT9XIN1_9BACL</name>
<dbReference type="CDD" id="cd06223">
    <property type="entry name" value="PRTases_typeI"/>
    <property type="match status" value="1"/>
</dbReference>
<feature type="domain" description="Phosphoribosyltransferase" evidence="6">
    <location>
        <begin position="110"/>
        <end position="263"/>
    </location>
</feature>
<proteinExistence type="inferred from homology"/>
<keyword evidence="9" id="KW-1185">Reference proteome</keyword>
<keyword evidence="4" id="KW-0804">Transcription</keyword>
<dbReference type="Proteomes" id="UP001232973">
    <property type="component" value="Unassembled WGS sequence"/>
</dbReference>
<evidence type="ECO:0000256" key="1">
    <source>
        <dbReference type="ARBA" id="ARBA00011738"/>
    </source>
</evidence>
<comment type="subunit">
    <text evidence="1">Homodimer.</text>
</comment>
<dbReference type="InterPro" id="IPR015265">
    <property type="entry name" value="PuR_N"/>
</dbReference>
<dbReference type="Pfam" id="PF09182">
    <property type="entry name" value="PuR_N"/>
    <property type="match status" value="1"/>
</dbReference>
<dbReference type="RefSeq" id="WP_274457377.1">
    <property type="nucleotide sequence ID" value="NZ_CP067097.1"/>
</dbReference>
<evidence type="ECO:0000259" key="7">
    <source>
        <dbReference type="Pfam" id="PF09182"/>
    </source>
</evidence>
<dbReference type="InterPro" id="IPR036388">
    <property type="entry name" value="WH-like_DNA-bd_sf"/>
</dbReference>
<dbReference type="Gene3D" id="3.40.50.2020">
    <property type="match status" value="1"/>
</dbReference>
<evidence type="ECO:0000259" key="6">
    <source>
        <dbReference type="Pfam" id="PF00156"/>
    </source>
</evidence>
<gene>
    <name evidence="8" type="ORF">J2S03_002028</name>
</gene>
<accession>A0ABT9XIN1</accession>
<dbReference type="InterPro" id="IPR010078">
    <property type="entry name" value="PurR_Bsub"/>
</dbReference>
<dbReference type="EMBL" id="JAUSTP010000015">
    <property type="protein sequence ID" value="MDQ0190165.1"/>
    <property type="molecule type" value="Genomic_DNA"/>
</dbReference>
<keyword evidence="3" id="KW-0238">DNA-binding</keyword>
<dbReference type="InterPro" id="IPR036390">
    <property type="entry name" value="WH_DNA-bd_sf"/>
</dbReference>
<reference evidence="8 9" key="1">
    <citation type="submission" date="2023-07" db="EMBL/GenBank/DDBJ databases">
        <title>Genomic Encyclopedia of Type Strains, Phase IV (KMG-IV): sequencing the most valuable type-strain genomes for metagenomic binning, comparative biology and taxonomic classification.</title>
        <authorList>
            <person name="Goeker M."/>
        </authorList>
    </citation>
    <scope>NUCLEOTIDE SEQUENCE [LARGE SCALE GENOMIC DNA]</scope>
    <source>
        <strain evidence="8 9">DSM 4006</strain>
    </source>
</reference>
<comment type="similarity">
    <text evidence="5">Belongs to the purine/pyrimidine phosphoribosyltransferase family. PurR subfamily.</text>
</comment>
<comment type="caution">
    <text evidence="8">The sequence shown here is derived from an EMBL/GenBank/DDBJ whole genome shotgun (WGS) entry which is preliminary data.</text>
</comment>
<evidence type="ECO:0000313" key="8">
    <source>
        <dbReference type="EMBL" id="MDQ0190165.1"/>
    </source>
</evidence>
<organism evidence="8 9">
    <name type="scientific">Alicyclobacillus cycloheptanicus</name>
    <dbReference type="NCBI Taxonomy" id="1457"/>
    <lineage>
        <taxon>Bacteria</taxon>
        <taxon>Bacillati</taxon>
        <taxon>Bacillota</taxon>
        <taxon>Bacilli</taxon>
        <taxon>Bacillales</taxon>
        <taxon>Alicyclobacillaceae</taxon>
        <taxon>Alicyclobacillus</taxon>
    </lineage>
</organism>
<evidence type="ECO:0000313" key="9">
    <source>
        <dbReference type="Proteomes" id="UP001232973"/>
    </source>
</evidence>